<dbReference type="GO" id="GO:0005634">
    <property type="term" value="C:nucleus"/>
    <property type="evidence" value="ECO:0007669"/>
    <property type="project" value="InterPro"/>
</dbReference>
<proteinExistence type="predicted"/>
<dbReference type="Gene3D" id="2.20.25.240">
    <property type="match status" value="1"/>
</dbReference>
<reference evidence="2 3" key="1">
    <citation type="submission" date="2017-06" db="EMBL/GenBank/DDBJ databases">
        <title>Aedes aegypti genome working group (AGWG) sequencing and assembly.</title>
        <authorList>
            <consortium name="Aedes aegypti Genome Working Group (AGWG)"/>
            <person name="Matthews B.J."/>
        </authorList>
    </citation>
    <scope>NUCLEOTIDE SEQUENCE [LARGE SCALE GENOMIC DNA]</scope>
    <source>
        <strain evidence="2 3">LVP_AGWG</strain>
    </source>
</reference>
<gene>
    <name evidence="2" type="primary">5574200</name>
</gene>
<sequence length="663" mass="74909">MNFEVSSRFEQEDFCRLCMCSVYELHALFPTEAPEDNSMLLTKICLLAEIIIVPMEELNSHICSRCLHQLEDFDSFRQRCKDSDEQIRQIRASRQNQAYQSAGIVQVTEDSCLDVQDEVSVDTASPEFGGSFDSMEYCADLAVPGEYRLLFDGCVYRRESLLVWRCEVAFCPCQLLVQQDYGKFWIYDTHNHDQIPLNREDRKFEKMNRSIYDFLTKLRDQVVRTNEQGSAVWGSSNGQQLDAANILYYTERDRPIILMNGQWYYKEATTNISKPSQIHWRCSEKNCLGLVTTASDLRGSRMLKSHNHALKSDRNFVRVADLALMSRIPDSVSTALKPIIIADMQEPKPPQLSVAPNNSTLQQKTGLNWMDSKGSCPTQPPPILHKALLNLQSTPTCDSPQDDASSMVTSTKSAKQPKKESRKHKAKPLKANNKKPKMTATISVNPTPSSSAKASSSSAMVFYSNHTDTYYMRYRQRFYFKDVSRTENTPGLGVLWRCIIKSCPATITVFANKAHSSGSSHNHDLVRGNVERLTLVTSSEALQNLPVVPDIEFYRCPTTYGLCLLYNKFSYSLHLRHLPSAFFIWQCKTANCSGCIHSGIELEYLVSKAIHNHDAPSEQTVDAEHRITVQDALQILSDLQNRSQNSSIALLSDNASSSVATET</sequence>
<dbReference type="GO" id="GO:0008270">
    <property type="term" value="F:zinc ion binding"/>
    <property type="evidence" value="ECO:0007669"/>
    <property type="project" value="UniProtKB-UniRule"/>
</dbReference>
<feature type="compositionally biased region" description="Basic residues" evidence="1">
    <location>
        <begin position="420"/>
        <end position="437"/>
    </location>
</feature>
<reference evidence="2" key="2">
    <citation type="submission" date="2021-02" db="UniProtKB">
        <authorList>
            <consortium name="EnsemblMetazoa"/>
        </authorList>
    </citation>
    <scope>IDENTIFICATION</scope>
    <source>
        <strain evidence="2">LVP_AGWG</strain>
    </source>
</reference>
<evidence type="ECO:0000256" key="1">
    <source>
        <dbReference type="SAM" id="MobiDB-lite"/>
    </source>
</evidence>
<dbReference type="Proteomes" id="UP000008820">
    <property type="component" value="Chromosome 3"/>
</dbReference>
<evidence type="ECO:0000313" key="2">
    <source>
        <dbReference type="EnsemblMetazoa" id="AAEL002320-PA"/>
    </source>
</evidence>
<dbReference type="EnsemblMetazoa" id="AAEL002320-RA">
    <property type="protein sequence ID" value="AAEL002320-PA"/>
    <property type="gene ID" value="AAEL002320"/>
</dbReference>
<dbReference type="AlphaFoldDB" id="A0A1S4F1E9"/>
<name>A0A1S4F1E9_AEDAE</name>
<accession>A0A1S4F1E9</accession>
<keyword evidence="3" id="KW-1185">Reference proteome</keyword>
<feature type="compositionally biased region" description="Polar residues" evidence="1">
    <location>
        <begin position="394"/>
        <end position="414"/>
    </location>
</feature>
<dbReference type="Gene3D" id="3.40.1800.20">
    <property type="match status" value="1"/>
</dbReference>
<dbReference type="VEuPathDB" id="VectorBase:AAEL002320"/>
<organism evidence="2 3">
    <name type="scientific">Aedes aegypti</name>
    <name type="common">Yellowfever mosquito</name>
    <name type="synonym">Culex aegypti</name>
    <dbReference type="NCBI Taxonomy" id="7159"/>
    <lineage>
        <taxon>Eukaryota</taxon>
        <taxon>Metazoa</taxon>
        <taxon>Ecdysozoa</taxon>
        <taxon>Arthropoda</taxon>
        <taxon>Hexapoda</taxon>
        <taxon>Insecta</taxon>
        <taxon>Pterygota</taxon>
        <taxon>Neoptera</taxon>
        <taxon>Endopterygota</taxon>
        <taxon>Diptera</taxon>
        <taxon>Nematocera</taxon>
        <taxon>Culicoidea</taxon>
        <taxon>Culicidae</taxon>
        <taxon>Culicinae</taxon>
        <taxon>Aedini</taxon>
        <taxon>Aedes</taxon>
        <taxon>Stegomyia</taxon>
    </lineage>
</organism>
<evidence type="ECO:0000313" key="3">
    <source>
        <dbReference type="Proteomes" id="UP000008820"/>
    </source>
</evidence>
<dbReference type="SUPFAM" id="SSF57716">
    <property type="entry name" value="Glucocorticoid receptor-like (DNA-binding domain)"/>
    <property type="match status" value="1"/>
</dbReference>
<dbReference type="InParanoid" id="A0A1S4F1E9"/>
<protein>
    <submittedName>
        <fullName evidence="2">Uncharacterized protein</fullName>
    </submittedName>
</protein>
<feature type="region of interest" description="Disordered" evidence="1">
    <location>
        <begin position="394"/>
        <end position="456"/>
    </location>
</feature>
<dbReference type="InterPro" id="IPR012934">
    <property type="entry name" value="Znf_AD"/>
</dbReference>
<dbReference type="Pfam" id="PF07776">
    <property type="entry name" value="zf-AD"/>
    <property type="match status" value="1"/>
</dbReference>
<dbReference type="OrthoDB" id="7750911at2759"/>
<dbReference type="PROSITE" id="PS51915">
    <property type="entry name" value="ZAD"/>
    <property type="match status" value="1"/>
</dbReference>
<dbReference type="SMART" id="SM00868">
    <property type="entry name" value="zf-AD"/>
    <property type="match status" value="1"/>
</dbReference>